<evidence type="ECO:0000313" key="7">
    <source>
        <dbReference type="EMBL" id="ABR56977.1"/>
    </source>
</evidence>
<organism evidence="7 8">
    <name type="scientific">Methanococcus aeolicus (strain ATCC BAA-1280 / DSM 17508 / OCM 812 / Nankai-3)</name>
    <dbReference type="NCBI Taxonomy" id="419665"/>
    <lineage>
        <taxon>Archaea</taxon>
        <taxon>Methanobacteriati</taxon>
        <taxon>Methanobacteriota</taxon>
        <taxon>Methanomada group</taxon>
        <taxon>Methanococci</taxon>
        <taxon>Methanococcales</taxon>
        <taxon>Methanococcaceae</taxon>
        <taxon>Methanococcus</taxon>
    </lineage>
</organism>
<dbReference type="PROSITE" id="PS00580">
    <property type="entry name" value="RIBOSOMAL_L32E"/>
    <property type="match status" value="1"/>
</dbReference>
<dbReference type="PANTHER" id="PTHR23413:SF1">
    <property type="entry name" value="RIBOSOMAL PROTEIN L32"/>
    <property type="match status" value="1"/>
</dbReference>
<dbReference type="CDD" id="cd00513">
    <property type="entry name" value="Ribosomal_L32_L32e"/>
    <property type="match status" value="1"/>
</dbReference>
<dbReference type="EMBL" id="CP000743">
    <property type="protein sequence ID" value="ABR56977.1"/>
    <property type="molecule type" value="Genomic_DNA"/>
</dbReference>
<comment type="similarity">
    <text evidence="1 5">Belongs to the eukaryotic ribosomal protein eL32 family.</text>
</comment>
<dbReference type="STRING" id="419665.Maeo_1401"/>
<keyword evidence="3 5" id="KW-0687">Ribonucleoprotein</keyword>
<dbReference type="eggNOG" id="arCOG00781">
    <property type="taxonomic scope" value="Archaea"/>
</dbReference>
<keyword evidence="2 5" id="KW-0689">Ribosomal protein</keyword>
<dbReference type="InterPro" id="IPR023654">
    <property type="entry name" value="Ribosomal_eL32_arc"/>
</dbReference>
<evidence type="ECO:0000256" key="4">
    <source>
        <dbReference type="ARBA" id="ARBA00035229"/>
    </source>
</evidence>
<dbReference type="Pfam" id="PF01655">
    <property type="entry name" value="Ribosomal_L32e"/>
    <property type="match status" value="1"/>
</dbReference>
<gene>
    <name evidence="5" type="primary">rpl32e</name>
    <name evidence="7" type="ordered locus">Maeo_1401</name>
</gene>
<dbReference type="SMART" id="SM01393">
    <property type="entry name" value="Ribosomal_L32e"/>
    <property type="match status" value="1"/>
</dbReference>
<sequence>MSKKRLMRLKLKMKQKKPDFKRQEWFKCKRIGTSWRRTKGLHSSMRKQLTHRSAIVKIGYRSPVEVRGLHPSGLEDIIIHNVKELEALNPEIQGARVASTVGKRKKIDIIKRAEELGIKIFNISKKKQDELLNPKAEEVAENPETETEETETEEN</sequence>
<dbReference type="GO" id="GO:0006412">
    <property type="term" value="P:translation"/>
    <property type="evidence" value="ECO:0007669"/>
    <property type="project" value="UniProtKB-UniRule"/>
</dbReference>
<keyword evidence="8" id="KW-1185">Reference proteome</keyword>
<dbReference type="GeneID" id="5327272"/>
<protein>
    <recommendedName>
        <fullName evidence="4 5">Large ribosomal subunit protein eL32</fullName>
    </recommendedName>
</protein>
<evidence type="ECO:0000256" key="5">
    <source>
        <dbReference type="HAMAP-Rule" id="MF_00810"/>
    </source>
</evidence>
<feature type="compositionally biased region" description="Acidic residues" evidence="6">
    <location>
        <begin position="139"/>
        <end position="155"/>
    </location>
</feature>
<dbReference type="OrthoDB" id="372100at2157"/>
<feature type="region of interest" description="Disordered" evidence="6">
    <location>
        <begin position="131"/>
        <end position="155"/>
    </location>
</feature>
<dbReference type="PANTHER" id="PTHR23413">
    <property type="entry name" value="60S RIBOSOMAL PROTEIN L32 AND DNA-DIRECTED RNA POLYMERASE II, SUBUNIT N"/>
    <property type="match status" value="1"/>
</dbReference>
<proteinExistence type="inferred from homology"/>
<evidence type="ECO:0000313" key="8">
    <source>
        <dbReference type="Proteomes" id="UP000001106"/>
    </source>
</evidence>
<reference evidence="7" key="1">
    <citation type="submission" date="2007-06" db="EMBL/GenBank/DDBJ databases">
        <title>Complete sequence of Methanococcus aeolicus Nankai-3.</title>
        <authorList>
            <consortium name="US DOE Joint Genome Institute"/>
            <person name="Copeland A."/>
            <person name="Lucas S."/>
            <person name="Lapidus A."/>
            <person name="Barry K."/>
            <person name="Glavina del Rio T."/>
            <person name="Dalin E."/>
            <person name="Tice H."/>
            <person name="Pitluck S."/>
            <person name="Chain P."/>
            <person name="Malfatti S."/>
            <person name="Shin M."/>
            <person name="Vergez L."/>
            <person name="Schmutz J."/>
            <person name="Larimer F."/>
            <person name="Land M."/>
            <person name="Hauser L."/>
            <person name="Kyrpides N."/>
            <person name="Lykidis A."/>
            <person name="Sieprawska-Lupa M."/>
            <person name="Whitman W.B."/>
            <person name="Richardson P."/>
        </authorList>
    </citation>
    <scope>NUCLEOTIDE SEQUENCE [LARGE SCALE GENOMIC DNA]</scope>
    <source>
        <strain evidence="7">Nankai-3</strain>
    </source>
</reference>
<evidence type="ECO:0000256" key="3">
    <source>
        <dbReference type="ARBA" id="ARBA00023274"/>
    </source>
</evidence>
<evidence type="ECO:0000256" key="1">
    <source>
        <dbReference type="ARBA" id="ARBA00008431"/>
    </source>
</evidence>
<dbReference type="NCBIfam" id="NF006332">
    <property type="entry name" value="PRK08562.1"/>
    <property type="match status" value="1"/>
</dbReference>
<dbReference type="InterPro" id="IPR036351">
    <property type="entry name" value="Ribosomal_eL32_sf"/>
</dbReference>
<dbReference type="AlphaFoldDB" id="A6UWV5"/>
<dbReference type="InterPro" id="IPR001515">
    <property type="entry name" value="Ribosomal_eL32"/>
</dbReference>
<dbReference type="GO" id="GO:0003735">
    <property type="term" value="F:structural constituent of ribosome"/>
    <property type="evidence" value="ECO:0007669"/>
    <property type="project" value="InterPro"/>
</dbReference>
<dbReference type="RefSeq" id="WP_011974109.1">
    <property type="nucleotide sequence ID" value="NC_009635.1"/>
</dbReference>
<evidence type="ECO:0000256" key="2">
    <source>
        <dbReference type="ARBA" id="ARBA00022980"/>
    </source>
</evidence>
<accession>A6UWV5</accession>
<dbReference type="KEGG" id="mae:Maeo_1401"/>
<dbReference type="InterPro" id="IPR018263">
    <property type="entry name" value="Ribosomal_eL32_CS"/>
</dbReference>
<dbReference type="HAMAP" id="MF_00810">
    <property type="entry name" value="Ribosomal_eL32"/>
    <property type="match status" value="1"/>
</dbReference>
<dbReference type="GO" id="GO:0022625">
    <property type="term" value="C:cytosolic large ribosomal subunit"/>
    <property type="evidence" value="ECO:0007669"/>
    <property type="project" value="TreeGrafter"/>
</dbReference>
<dbReference type="HOGENOM" id="CLU_071479_3_0_2"/>
<dbReference type="Proteomes" id="UP000001106">
    <property type="component" value="Chromosome"/>
</dbReference>
<name>A6UWV5_META3</name>
<dbReference type="SUPFAM" id="SSF52042">
    <property type="entry name" value="Ribosomal protein L32e"/>
    <property type="match status" value="1"/>
</dbReference>
<evidence type="ECO:0000256" key="6">
    <source>
        <dbReference type="SAM" id="MobiDB-lite"/>
    </source>
</evidence>